<evidence type="ECO:0000256" key="2">
    <source>
        <dbReference type="PROSITE-ProRule" id="PRU00235"/>
    </source>
</evidence>
<gene>
    <name evidence="5" type="ORF">V8G54_007128</name>
</gene>
<dbReference type="Pfam" id="PF00415">
    <property type="entry name" value="RCC1"/>
    <property type="match status" value="2"/>
</dbReference>
<feature type="compositionally biased region" description="Basic and acidic residues" evidence="4">
    <location>
        <begin position="266"/>
        <end position="276"/>
    </location>
</feature>
<name>A0AAQ3P2U9_VIGMU</name>
<feature type="compositionally biased region" description="Basic and acidic residues" evidence="4">
    <location>
        <begin position="288"/>
        <end position="310"/>
    </location>
</feature>
<keyword evidence="1" id="KW-0677">Repeat</keyword>
<feature type="repeat" description="RCC1" evidence="2">
    <location>
        <begin position="30"/>
        <end position="81"/>
    </location>
</feature>
<dbReference type="PANTHER" id="PTHR22870">
    <property type="entry name" value="REGULATOR OF CHROMOSOME CONDENSATION"/>
    <property type="match status" value="1"/>
</dbReference>
<feature type="coiled-coil region" evidence="3">
    <location>
        <begin position="233"/>
        <end position="260"/>
    </location>
</feature>
<feature type="compositionally biased region" description="Basic and acidic residues" evidence="4">
    <location>
        <begin position="421"/>
        <end position="444"/>
    </location>
</feature>
<sequence>MWRRSFSRFAIRASGLGFLTRSFSRVEGKRFAALWGNGDYGRLGLGNLNSQWKPVVCTALGNENLKAIACGGAHTLFLTGMPWIFSWVHENWNISNNCHHWAIGLDDTICRCIKLVMSQMTIEEGSQYCLPFADDGCVYATGLNDFGQLGVSESKHYSVMNACPLDISRNQENLLRQRHFWISQEPLRVFGEEKKIVHISAGYNHSCAITGRCICMVDFVLLGHVTIGPTYWIVREEKKLENLELSMRGLETKIEAVRKGLQELPRKMEERARQSEENSDGSQAYVNGKKENQRKEEEGERDGGCHEEQPNWRKGVELPIFDRVDPLNRSVEFWKRNAKNRSWEGLKEAMVIRFIEGNTRSVFERLAASKQSRIGEEYVQAPNRKELLEPNGSELTNSNVRELAEPNGSRLLDPNVKRTYRAEQERTARTNREELTGRKNEGFGRKGRWKNQCHGENKEFIEVVGHRKEQGAVVFDTSVEGRERHEVLKDIEDHFLKTYDSGKRVNRILNEEWKTLEEVLPPPKPPYLNWRTTISEYWPYDNTRMKRSQEIKFHSSNL</sequence>
<feature type="region of interest" description="Disordered" evidence="4">
    <location>
        <begin position="266"/>
        <end position="310"/>
    </location>
</feature>
<dbReference type="AlphaFoldDB" id="A0AAQ3P2U9"/>
<keyword evidence="6" id="KW-1185">Reference proteome</keyword>
<dbReference type="Gene3D" id="2.130.10.30">
    <property type="entry name" value="Regulator of chromosome condensation 1/beta-lactamase-inhibitor protein II"/>
    <property type="match status" value="1"/>
</dbReference>
<feature type="region of interest" description="Disordered" evidence="4">
    <location>
        <begin position="421"/>
        <end position="449"/>
    </location>
</feature>
<organism evidence="5 6">
    <name type="scientific">Vigna mungo</name>
    <name type="common">Black gram</name>
    <name type="synonym">Phaseolus mungo</name>
    <dbReference type="NCBI Taxonomy" id="3915"/>
    <lineage>
        <taxon>Eukaryota</taxon>
        <taxon>Viridiplantae</taxon>
        <taxon>Streptophyta</taxon>
        <taxon>Embryophyta</taxon>
        <taxon>Tracheophyta</taxon>
        <taxon>Spermatophyta</taxon>
        <taxon>Magnoliopsida</taxon>
        <taxon>eudicotyledons</taxon>
        <taxon>Gunneridae</taxon>
        <taxon>Pentapetalae</taxon>
        <taxon>rosids</taxon>
        <taxon>fabids</taxon>
        <taxon>Fabales</taxon>
        <taxon>Fabaceae</taxon>
        <taxon>Papilionoideae</taxon>
        <taxon>50 kb inversion clade</taxon>
        <taxon>NPAAA clade</taxon>
        <taxon>indigoferoid/millettioid clade</taxon>
        <taxon>Phaseoleae</taxon>
        <taxon>Vigna</taxon>
    </lineage>
</organism>
<dbReference type="SUPFAM" id="SSF50985">
    <property type="entry name" value="RCC1/BLIP-II"/>
    <property type="match status" value="1"/>
</dbReference>
<evidence type="ECO:0000256" key="3">
    <source>
        <dbReference type="SAM" id="Coils"/>
    </source>
</evidence>
<evidence type="ECO:0000256" key="1">
    <source>
        <dbReference type="ARBA" id="ARBA00022737"/>
    </source>
</evidence>
<evidence type="ECO:0000313" key="6">
    <source>
        <dbReference type="Proteomes" id="UP001374535"/>
    </source>
</evidence>
<feature type="repeat" description="RCC1" evidence="2">
    <location>
        <begin position="136"/>
        <end position="212"/>
    </location>
</feature>
<evidence type="ECO:0000256" key="4">
    <source>
        <dbReference type="SAM" id="MobiDB-lite"/>
    </source>
</evidence>
<dbReference type="InterPro" id="IPR009091">
    <property type="entry name" value="RCC1/BLIP-II"/>
</dbReference>
<dbReference type="PROSITE" id="PS50012">
    <property type="entry name" value="RCC1_3"/>
    <property type="match status" value="2"/>
</dbReference>
<dbReference type="EMBL" id="CP144699">
    <property type="protein sequence ID" value="WVZ19806.1"/>
    <property type="molecule type" value="Genomic_DNA"/>
</dbReference>
<dbReference type="InterPro" id="IPR051210">
    <property type="entry name" value="Ub_ligase/GEF_domain"/>
</dbReference>
<keyword evidence="3" id="KW-0175">Coiled coil</keyword>
<proteinExistence type="predicted"/>
<dbReference type="Proteomes" id="UP001374535">
    <property type="component" value="Chromosome 2"/>
</dbReference>
<dbReference type="InterPro" id="IPR000408">
    <property type="entry name" value="Reg_chr_condens"/>
</dbReference>
<dbReference type="PANTHER" id="PTHR22870:SF408">
    <property type="entry name" value="OS09G0560450 PROTEIN"/>
    <property type="match status" value="1"/>
</dbReference>
<accession>A0AAQ3P2U9</accession>
<evidence type="ECO:0000313" key="5">
    <source>
        <dbReference type="EMBL" id="WVZ19806.1"/>
    </source>
</evidence>
<protein>
    <submittedName>
        <fullName evidence="5">Uncharacterized protein</fullName>
    </submittedName>
</protein>
<reference evidence="5 6" key="1">
    <citation type="journal article" date="2023" name="Life. Sci Alliance">
        <title>Evolutionary insights into 3D genome organization and epigenetic landscape of Vigna mungo.</title>
        <authorList>
            <person name="Junaid A."/>
            <person name="Singh B."/>
            <person name="Bhatia S."/>
        </authorList>
    </citation>
    <scope>NUCLEOTIDE SEQUENCE [LARGE SCALE GENOMIC DNA]</scope>
    <source>
        <strain evidence="5">Urdbean</strain>
    </source>
</reference>